<protein>
    <recommendedName>
        <fullName evidence="3">NUDIX hydrolase</fullName>
    </recommendedName>
</protein>
<keyword evidence="2" id="KW-1185">Reference proteome</keyword>
<gene>
    <name evidence="1" type="ORF">GCM10010422_27040</name>
</gene>
<organism evidence="1 2">
    <name type="scientific">Streptomyces graminearus</name>
    <dbReference type="NCBI Taxonomy" id="284030"/>
    <lineage>
        <taxon>Bacteria</taxon>
        <taxon>Bacillati</taxon>
        <taxon>Actinomycetota</taxon>
        <taxon>Actinomycetes</taxon>
        <taxon>Kitasatosporales</taxon>
        <taxon>Streptomycetaceae</taxon>
        <taxon>Streptomyces</taxon>
    </lineage>
</organism>
<proteinExistence type="predicted"/>
<evidence type="ECO:0008006" key="3">
    <source>
        <dbReference type="Google" id="ProtNLM"/>
    </source>
</evidence>
<evidence type="ECO:0000313" key="1">
    <source>
        <dbReference type="EMBL" id="GAA2481022.1"/>
    </source>
</evidence>
<name>A0ABP5YLC6_9ACTN</name>
<comment type="caution">
    <text evidence="1">The sequence shown here is derived from an EMBL/GenBank/DDBJ whole genome shotgun (WGS) entry which is preliminary data.</text>
</comment>
<evidence type="ECO:0000313" key="2">
    <source>
        <dbReference type="Proteomes" id="UP001501721"/>
    </source>
</evidence>
<sequence length="204" mass="21711">MREPMADIAGTALRSGMPLGARTAVKRLPLDAGTPQVADVWIDGDLGFVLLLHRRGDGLMAEELYYSARGEGGVWERPEHLSGGIVGVETADPSAVECALGGAPMSVVAESGSLVYARPGPKGDGEEFVHVWELLVSDAADLIEIERFSPALPEVSALSRRDLTGPLVLLVLLPGERARVQAVRRGNASLTRLGAPLELHHPER</sequence>
<reference evidence="2" key="1">
    <citation type="journal article" date="2019" name="Int. J. Syst. Evol. Microbiol.">
        <title>The Global Catalogue of Microorganisms (GCM) 10K type strain sequencing project: providing services to taxonomists for standard genome sequencing and annotation.</title>
        <authorList>
            <consortium name="The Broad Institute Genomics Platform"/>
            <consortium name="The Broad Institute Genome Sequencing Center for Infectious Disease"/>
            <person name="Wu L."/>
            <person name="Ma J."/>
        </authorList>
    </citation>
    <scope>NUCLEOTIDE SEQUENCE [LARGE SCALE GENOMIC DNA]</scope>
    <source>
        <strain evidence="2">JCM 6923</strain>
    </source>
</reference>
<dbReference type="Proteomes" id="UP001501721">
    <property type="component" value="Unassembled WGS sequence"/>
</dbReference>
<dbReference type="EMBL" id="BAAATL010000011">
    <property type="protein sequence ID" value="GAA2481022.1"/>
    <property type="molecule type" value="Genomic_DNA"/>
</dbReference>
<accession>A0ABP5YLC6</accession>